<protein>
    <submittedName>
        <fullName evidence="2">Uncharacterized protein</fullName>
    </submittedName>
</protein>
<name>A0A6C0I2W2_9ZZZZ</name>
<dbReference type="AlphaFoldDB" id="A0A6C0I2W2"/>
<proteinExistence type="predicted"/>
<organism evidence="2">
    <name type="scientific">viral metagenome</name>
    <dbReference type="NCBI Taxonomy" id="1070528"/>
    <lineage>
        <taxon>unclassified sequences</taxon>
        <taxon>metagenomes</taxon>
        <taxon>organismal metagenomes</taxon>
    </lineage>
</organism>
<evidence type="ECO:0000313" key="2">
    <source>
        <dbReference type="EMBL" id="QHT87224.1"/>
    </source>
</evidence>
<feature type="compositionally biased region" description="Basic residues" evidence="1">
    <location>
        <begin position="288"/>
        <end position="300"/>
    </location>
</feature>
<accession>A0A6C0I2W2</accession>
<feature type="compositionally biased region" description="Low complexity" evidence="1">
    <location>
        <begin position="276"/>
        <end position="287"/>
    </location>
</feature>
<reference evidence="2" key="1">
    <citation type="journal article" date="2020" name="Nature">
        <title>Giant virus diversity and host interactions through global metagenomics.</title>
        <authorList>
            <person name="Schulz F."/>
            <person name="Roux S."/>
            <person name="Paez-Espino D."/>
            <person name="Jungbluth S."/>
            <person name="Walsh D.A."/>
            <person name="Denef V.J."/>
            <person name="McMahon K.D."/>
            <person name="Konstantinidis K.T."/>
            <person name="Eloe-Fadrosh E.A."/>
            <person name="Kyrpides N.C."/>
            <person name="Woyke T."/>
        </authorList>
    </citation>
    <scope>NUCLEOTIDE SEQUENCE</scope>
    <source>
        <strain evidence="2">GVMAG-M-3300023184-190</strain>
    </source>
</reference>
<sequence length="300" mass="35019">MLTKVYKGKYFSKANRKSKLKVIAFDLDETLGSFTDLHVLWNAICEFDPNHTILITELLDLFPEFIRYGILPILQLLYHKKRENVLHKIYIYTNNQCQPSWTTMISNYLTSKIIGGPASEPLFDQIICAFKIDDKVIEVARTCHAKTHEDFIRCTMLPRITEVCFVDNTYYPAMSANRIYYIQPLSYFHSLSNTDMIERFTHSEIGLRVCKTPVLASLFSSFMITEFYKHGSGSSLSNYTDNVEKRRRDILVAQKIMYHIQEFLYCPTTRRPISPTKKTYTSSSSSSHHCKTKKLRIHRF</sequence>
<feature type="region of interest" description="Disordered" evidence="1">
    <location>
        <begin position="276"/>
        <end position="300"/>
    </location>
</feature>
<dbReference type="EMBL" id="MN740085">
    <property type="protein sequence ID" value="QHT87224.1"/>
    <property type="molecule type" value="Genomic_DNA"/>
</dbReference>
<evidence type="ECO:0000256" key="1">
    <source>
        <dbReference type="SAM" id="MobiDB-lite"/>
    </source>
</evidence>